<sequence length="329" mass="37976">MPPSHANTSAKDAPLYGASRKKPKKEISSSTTLSFTSQLSSLISTATPSSRPSRTSSRTKDDIFKTHNRGSQTRAQKDLEGQKHSTSSEALDSAQWHRSKRRMEEKARLYAAMKRGDVEDVDDKYAVDFDRKWAEKDSDQDDDSSDDVDSEDEETVEWTDEFGRTRTGSRRQMLQEQRQQHLTAELSTRARPSLPSNLIYGDTVQAEAFNPDEDRARQMEELAAKRDKEVTPPPDTHFDSSKEVREKGVGFMQFSLDAEHRKKQMENLVKEREETERKRAEREEMLRDRKAEIERRRREIAEKRGKRKADEFLEGLGEELTSQKTRSED</sequence>
<dbReference type="Proteomes" id="UP001562354">
    <property type="component" value="Unassembled WGS sequence"/>
</dbReference>
<comment type="caution">
    <text evidence="3">The sequence shown here is derived from an EMBL/GenBank/DDBJ whole genome shotgun (WGS) entry which is preliminary data.</text>
</comment>
<name>A0ABR3PPF7_9PEZI</name>
<feature type="compositionally biased region" description="Polar residues" evidence="2">
    <location>
        <begin position="170"/>
        <end position="186"/>
    </location>
</feature>
<dbReference type="RefSeq" id="XP_069204229.1">
    <property type="nucleotide sequence ID" value="XM_069340756.1"/>
</dbReference>
<evidence type="ECO:0000313" key="4">
    <source>
        <dbReference type="Proteomes" id="UP001562354"/>
    </source>
</evidence>
<dbReference type="EMBL" id="JBFMKM010000003">
    <property type="protein sequence ID" value="KAL1311380.1"/>
    <property type="molecule type" value="Genomic_DNA"/>
</dbReference>
<feature type="compositionally biased region" description="Basic and acidic residues" evidence="2">
    <location>
        <begin position="212"/>
        <end position="246"/>
    </location>
</feature>
<keyword evidence="1" id="KW-0175">Coiled coil</keyword>
<feature type="compositionally biased region" description="Basic and acidic residues" evidence="2">
    <location>
        <begin position="266"/>
        <end position="311"/>
    </location>
</feature>
<evidence type="ECO:0000256" key="2">
    <source>
        <dbReference type="SAM" id="MobiDB-lite"/>
    </source>
</evidence>
<feature type="region of interest" description="Disordered" evidence="2">
    <location>
        <begin position="266"/>
        <end position="329"/>
    </location>
</feature>
<dbReference type="Pfam" id="PF13300">
    <property type="entry name" value="DUF4078"/>
    <property type="match status" value="1"/>
</dbReference>
<dbReference type="GeneID" id="95975251"/>
<evidence type="ECO:0008006" key="5">
    <source>
        <dbReference type="Google" id="ProtNLM"/>
    </source>
</evidence>
<feature type="region of interest" description="Disordered" evidence="2">
    <location>
        <begin position="129"/>
        <end position="246"/>
    </location>
</feature>
<accession>A0ABR3PPF7</accession>
<feature type="compositionally biased region" description="Acidic residues" evidence="2">
    <location>
        <begin position="138"/>
        <end position="160"/>
    </location>
</feature>
<gene>
    <name evidence="3" type="ORF">AAFC00_001548</name>
</gene>
<feature type="compositionally biased region" description="Low complexity" evidence="2">
    <location>
        <begin position="28"/>
        <end position="56"/>
    </location>
</feature>
<feature type="compositionally biased region" description="Polar residues" evidence="2">
    <location>
        <begin position="320"/>
        <end position="329"/>
    </location>
</feature>
<dbReference type="InterPro" id="IPR025066">
    <property type="entry name" value="CCDC174-like"/>
</dbReference>
<feature type="compositionally biased region" description="Polar residues" evidence="2">
    <location>
        <begin position="1"/>
        <end position="10"/>
    </location>
</feature>
<organism evidence="3 4">
    <name type="scientific">Neodothiora populina</name>
    <dbReference type="NCBI Taxonomy" id="2781224"/>
    <lineage>
        <taxon>Eukaryota</taxon>
        <taxon>Fungi</taxon>
        <taxon>Dikarya</taxon>
        <taxon>Ascomycota</taxon>
        <taxon>Pezizomycotina</taxon>
        <taxon>Dothideomycetes</taxon>
        <taxon>Dothideomycetidae</taxon>
        <taxon>Dothideales</taxon>
        <taxon>Dothioraceae</taxon>
        <taxon>Neodothiora</taxon>
    </lineage>
</organism>
<proteinExistence type="predicted"/>
<reference evidence="3 4" key="1">
    <citation type="submission" date="2024-07" db="EMBL/GenBank/DDBJ databases">
        <title>Draft sequence of the Neodothiora populina.</title>
        <authorList>
            <person name="Drown D.D."/>
            <person name="Schuette U.S."/>
            <person name="Buechlein A.B."/>
            <person name="Rusch D.R."/>
            <person name="Winton L.W."/>
            <person name="Adams G.A."/>
        </authorList>
    </citation>
    <scope>NUCLEOTIDE SEQUENCE [LARGE SCALE GENOMIC DNA]</scope>
    <source>
        <strain evidence="3 4">CPC 39397</strain>
    </source>
</reference>
<evidence type="ECO:0000256" key="1">
    <source>
        <dbReference type="ARBA" id="ARBA00023054"/>
    </source>
</evidence>
<keyword evidence="4" id="KW-1185">Reference proteome</keyword>
<feature type="region of interest" description="Disordered" evidence="2">
    <location>
        <begin position="1"/>
        <end position="103"/>
    </location>
</feature>
<protein>
    <recommendedName>
        <fullName evidence="5">Coiled-coil domain-containing protein</fullName>
    </recommendedName>
</protein>
<evidence type="ECO:0000313" key="3">
    <source>
        <dbReference type="EMBL" id="KAL1311380.1"/>
    </source>
</evidence>
<dbReference type="PANTHER" id="PTHR15885:SF1">
    <property type="entry name" value="COILED-COIL DOMAIN-CONTAINING PROTEIN 174"/>
    <property type="match status" value="1"/>
</dbReference>
<dbReference type="PANTHER" id="PTHR15885">
    <property type="entry name" value="COILED-COIL DOMAIN-CONTAINING PROTEIN 174"/>
    <property type="match status" value="1"/>
</dbReference>